<evidence type="ECO:0000256" key="6">
    <source>
        <dbReference type="ARBA" id="ARBA00023242"/>
    </source>
</evidence>
<dbReference type="GO" id="GO:0003725">
    <property type="term" value="F:double-stranded RNA binding"/>
    <property type="evidence" value="ECO:0007669"/>
    <property type="project" value="TreeGrafter"/>
</dbReference>
<keyword evidence="6" id="KW-0539">Nucleus</keyword>
<dbReference type="SMART" id="SM00572">
    <property type="entry name" value="DZF"/>
    <property type="match status" value="1"/>
</dbReference>
<dbReference type="InterPro" id="IPR006561">
    <property type="entry name" value="DZF_dom"/>
</dbReference>
<evidence type="ECO:0000256" key="4">
    <source>
        <dbReference type="ARBA" id="ARBA00023159"/>
    </source>
</evidence>
<sequence>MYDLIIPDQFSISANVYVQMKGSKYWESYCWSSNYAYVSAIYSLLYFLVTLNLIFLLNYSLPLSYTPFDPVYCSCIFPGVCPPPENEELSACLMEILSRITPSADEMVAVGTLTARVIEGLESLALGKSTANFGIQGASLVGSSKKGTMLDGHKIADVVVLLRDLPTIELTRQIGQVFTEKLGGCETIYQPYGFDVEQEGVCVRVVFAVKNFDEISNVQQGVHVSQPDQKLAHFAILHARWAEQNASHPNIKALIRLLKDLRRRFVGFSYLNPWQLDMIASHVIMGGPINAPLSVSAGFRRFVQILAAGFFAPSSTGLLDPFRSKQRRVHVTMSLAQQDELCRTAQTVCKILNLEKFQVLFYNMCPTKLITLEELVKSANDLPGEKISLPNPIDLELSSVTIIHKNNLPIN</sequence>
<name>A0A0R3SJG8_HYMDI</name>
<comment type="subcellular location">
    <subcellularLocation>
        <location evidence="1">Nucleus</location>
    </subcellularLocation>
</comment>
<evidence type="ECO:0000256" key="1">
    <source>
        <dbReference type="ARBA" id="ARBA00004123"/>
    </source>
</evidence>
<dbReference type="PROSITE" id="PS50152">
    <property type="entry name" value="25A_SYNTH_3"/>
    <property type="match status" value="1"/>
</dbReference>
<dbReference type="Proteomes" id="UP000274504">
    <property type="component" value="Unassembled WGS sequence"/>
</dbReference>
<dbReference type="EMBL" id="UYSG01002313">
    <property type="protein sequence ID" value="VDL57399.1"/>
    <property type="molecule type" value="Genomic_DNA"/>
</dbReference>
<dbReference type="GO" id="GO:0003677">
    <property type="term" value="F:DNA binding"/>
    <property type="evidence" value="ECO:0007669"/>
    <property type="project" value="UniProtKB-KW"/>
</dbReference>
<keyword evidence="2" id="KW-0805">Transcription regulation</keyword>
<dbReference type="OrthoDB" id="5775647at2759"/>
<keyword evidence="7" id="KW-0472">Membrane</keyword>
<dbReference type="PANTHER" id="PTHR46447">
    <property type="entry name" value="INTERLEUKIN ENHANCER-BINDING FACTOR"/>
    <property type="match status" value="1"/>
</dbReference>
<feature type="transmembrane region" description="Helical" evidence="7">
    <location>
        <begin position="35"/>
        <end position="57"/>
    </location>
</feature>
<keyword evidence="7" id="KW-0812">Transmembrane</keyword>
<feature type="domain" description="DZF" evidence="8">
    <location>
        <begin position="66"/>
        <end position="395"/>
    </location>
</feature>
<gene>
    <name evidence="9" type="ORF">HDID_LOCUS5081</name>
</gene>
<evidence type="ECO:0000313" key="9">
    <source>
        <dbReference type="EMBL" id="VDL57399.1"/>
    </source>
</evidence>
<evidence type="ECO:0000259" key="8">
    <source>
        <dbReference type="PROSITE" id="PS51703"/>
    </source>
</evidence>
<keyword evidence="3" id="KW-0238">DNA-binding</keyword>
<keyword evidence="4" id="KW-0010">Activator</keyword>
<reference evidence="11" key="1">
    <citation type="submission" date="2017-02" db="UniProtKB">
        <authorList>
            <consortium name="WormBaseParasite"/>
        </authorList>
    </citation>
    <scope>IDENTIFICATION</scope>
</reference>
<proteinExistence type="predicted"/>
<reference evidence="9 10" key="2">
    <citation type="submission" date="2018-11" db="EMBL/GenBank/DDBJ databases">
        <authorList>
            <consortium name="Pathogen Informatics"/>
        </authorList>
    </citation>
    <scope>NUCLEOTIDE SEQUENCE [LARGE SCALE GENOMIC DNA]</scope>
</reference>
<accession>A0A0R3SJG8</accession>
<dbReference type="Gene3D" id="1.10.1410.40">
    <property type="match status" value="1"/>
</dbReference>
<evidence type="ECO:0000256" key="3">
    <source>
        <dbReference type="ARBA" id="ARBA00023125"/>
    </source>
</evidence>
<dbReference type="PANTHER" id="PTHR46447:SF1">
    <property type="entry name" value="INTERLEUKIN ENHANCER-BINDING FACTOR 2"/>
    <property type="match status" value="1"/>
</dbReference>
<evidence type="ECO:0000313" key="11">
    <source>
        <dbReference type="WBParaSite" id="HDID_0000508301-mRNA-1"/>
    </source>
</evidence>
<evidence type="ECO:0000256" key="2">
    <source>
        <dbReference type="ARBA" id="ARBA00023015"/>
    </source>
</evidence>
<dbReference type="Pfam" id="PF07528">
    <property type="entry name" value="DZF_N"/>
    <property type="match status" value="1"/>
</dbReference>
<dbReference type="InterPro" id="IPR043519">
    <property type="entry name" value="NT_sf"/>
</dbReference>
<evidence type="ECO:0000256" key="5">
    <source>
        <dbReference type="ARBA" id="ARBA00023163"/>
    </source>
</evidence>
<dbReference type="STRING" id="6216.A0A0R3SJG8"/>
<evidence type="ECO:0000313" key="10">
    <source>
        <dbReference type="Proteomes" id="UP000274504"/>
    </source>
</evidence>
<dbReference type="GO" id="GO:0071013">
    <property type="term" value="C:catalytic step 2 spliceosome"/>
    <property type="evidence" value="ECO:0007669"/>
    <property type="project" value="TreeGrafter"/>
</dbReference>
<dbReference type="PROSITE" id="PS51703">
    <property type="entry name" value="DZF"/>
    <property type="match status" value="1"/>
</dbReference>
<evidence type="ECO:0000256" key="7">
    <source>
        <dbReference type="SAM" id="Phobius"/>
    </source>
</evidence>
<dbReference type="SUPFAM" id="SSF81301">
    <property type="entry name" value="Nucleotidyltransferase"/>
    <property type="match status" value="1"/>
</dbReference>
<keyword evidence="7" id="KW-1133">Transmembrane helix</keyword>
<dbReference type="WBParaSite" id="HDID_0000508301-mRNA-1">
    <property type="protein sequence ID" value="HDID_0000508301-mRNA-1"/>
    <property type="gene ID" value="HDID_0000508301"/>
</dbReference>
<dbReference type="InterPro" id="IPR049401">
    <property type="entry name" value="DZF_dom_N"/>
</dbReference>
<dbReference type="Gene3D" id="3.30.460.10">
    <property type="entry name" value="Beta Polymerase, domain 2"/>
    <property type="match status" value="1"/>
</dbReference>
<organism evidence="11">
    <name type="scientific">Hymenolepis diminuta</name>
    <name type="common">Rat tapeworm</name>
    <dbReference type="NCBI Taxonomy" id="6216"/>
    <lineage>
        <taxon>Eukaryota</taxon>
        <taxon>Metazoa</taxon>
        <taxon>Spiralia</taxon>
        <taxon>Lophotrochozoa</taxon>
        <taxon>Platyhelminthes</taxon>
        <taxon>Cestoda</taxon>
        <taxon>Eucestoda</taxon>
        <taxon>Cyclophyllidea</taxon>
        <taxon>Hymenolepididae</taxon>
        <taxon>Hymenolepis</taxon>
    </lineage>
</organism>
<dbReference type="InterPro" id="IPR052134">
    <property type="entry name" value="ILF2"/>
</dbReference>
<keyword evidence="5" id="KW-0804">Transcription</keyword>
<dbReference type="Pfam" id="PF20965">
    <property type="entry name" value="DZF_C"/>
    <property type="match status" value="1"/>
</dbReference>
<dbReference type="InterPro" id="IPR049402">
    <property type="entry name" value="DZF_dom_C"/>
</dbReference>
<protein>
    <submittedName>
        <fullName evidence="11">DZF domain-containing protein</fullName>
    </submittedName>
</protein>
<dbReference type="GO" id="GO:0045893">
    <property type="term" value="P:positive regulation of DNA-templated transcription"/>
    <property type="evidence" value="ECO:0007669"/>
    <property type="project" value="TreeGrafter"/>
</dbReference>
<dbReference type="AlphaFoldDB" id="A0A0R3SJG8"/>